<sequence>MPNGRYSLHDPHDGTPLGEERFQCAPGPAGWRYVAKRYRPDGTVQGTTDLTLDARHRPIRLELRSGGWQVRGGALDGVHWVRADAAGTAPEEAVEGEDRAHAFTGDSPAFLIATARLLALDPGGSARIRLVSFTGDALAPRTLDQGWQLHSVQDHPTDTGPLPVEHYRVTDLDTGEVRDLHLTGDVLLGAPGIELEELDSPPNPRRDA</sequence>
<organism evidence="1 2">
    <name type="scientific">Kitasatospora saccharophila</name>
    <dbReference type="NCBI Taxonomy" id="407973"/>
    <lineage>
        <taxon>Bacteria</taxon>
        <taxon>Bacillati</taxon>
        <taxon>Actinomycetota</taxon>
        <taxon>Actinomycetes</taxon>
        <taxon>Kitasatosporales</taxon>
        <taxon>Streptomycetaceae</taxon>
        <taxon>Kitasatospora</taxon>
    </lineage>
</organism>
<reference evidence="2" key="1">
    <citation type="journal article" date="2019" name="Int. J. Syst. Evol. Microbiol.">
        <title>The Global Catalogue of Microorganisms (GCM) 10K type strain sequencing project: providing services to taxonomists for standard genome sequencing and annotation.</title>
        <authorList>
            <consortium name="The Broad Institute Genomics Platform"/>
            <consortium name="The Broad Institute Genome Sequencing Center for Infectious Disease"/>
            <person name="Wu L."/>
            <person name="Ma J."/>
        </authorList>
    </citation>
    <scope>NUCLEOTIDE SEQUENCE [LARGE SCALE GENOMIC DNA]</scope>
    <source>
        <strain evidence="2">JCM 14559</strain>
    </source>
</reference>
<accession>A0ABP5IKB2</accession>
<proteinExistence type="predicted"/>
<keyword evidence="2" id="KW-1185">Reference proteome</keyword>
<evidence type="ECO:0000313" key="2">
    <source>
        <dbReference type="Proteomes" id="UP001500897"/>
    </source>
</evidence>
<evidence type="ECO:0008006" key="3">
    <source>
        <dbReference type="Google" id="ProtNLM"/>
    </source>
</evidence>
<comment type="caution">
    <text evidence="1">The sequence shown here is derived from an EMBL/GenBank/DDBJ whole genome shotgun (WGS) entry which is preliminary data.</text>
</comment>
<dbReference type="RefSeq" id="WP_344553225.1">
    <property type="nucleotide sequence ID" value="NZ_BAAANS010000022.1"/>
</dbReference>
<dbReference type="EMBL" id="BAAANS010000022">
    <property type="protein sequence ID" value="GAA2101811.1"/>
    <property type="molecule type" value="Genomic_DNA"/>
</dbReference>
<gene>
    <name evidence="1" type="ORF">GCM10009759_35870</name>
</gene>
<name>A0ABP5IKB2_9ACTN</name>
<dbReference type="Proteomes" id="UP001500897">
    <property type="component" value="Unassembled WGS sequence"/>
</dbReference>
<evidence type="ECO:0000313" key="1">
    <source>
        <dbReference type="EMBL" id="GAA2101811.1"/>
    </source>
</evidence>
<protein>
    <recommendedName>
        <fullName evidence="3">Glycolipid-binding protein</fullName>
    </recommendedName>
</protein>